<dbReference type="CDD" id="cd00366">
    <property type="entry name" value="ASKHA_NBD_FGGY"/>
    <property type="match status" value="1"/>
</dbReference>
<name>A0A1V5SZA0_9BACT</name>
<dbReference type="SUPFAM" id="SSF53067">
    <property type="entry name" value="Actin-like ATPase domain"/>
    <property type="match status" value="2"/>
</dbReference>
<dbReference type="PANTHER" id="PTHR43095:SF2">
    <property type="entry name" value="GLUCONOKINASE"/>
    <property type="match status" value="1"/>
</dbReference>
<comment type="similarity">
    <text evidence="1">Belongs to the FGGY kinase family.</text>
</comment>
<keyword evidence="3 6" id="KW-0418">Kinase</keyword>
<evidence type="ECO:0000256" key="3">
    <source>
        <dbReference type="ARBA" id="ARBA00022777"/>
    </source>
</evidence>
<dbReference type="InterPro" id="IPR018485">
    <property type="entry name" value="FGGY_C"/>
</dbReference>
<dbReference type="Pfam" id="PF00370">
    <property type="entry name" value="FGGY_N"/>
    <property type="match status" value="1"/>
</dbReference>
<evidence type="ECO:0000259" key="5">
    <source>
        <dbReference type="Pfam" id="PF02782"/>
    </source>
</evidence>
<reference evidence="6" key="1">
    <citation type="submission" date="2017-02" db="EMBL/GenBank/DDBJ databases">
        <title>Delving into the versatile metabolic prowess of the omnipresent phylum Bacteroidetes.</title>
        <authorList>
            <person name="Nobu M.K."/>
            <person name="Mei R."/>
            <person name="Narihiro T."/>
            <person name="Kuroda K."/>
            <person name="Liu W.-T."/>
        </authorList>
    </citation>
    <scope>NUCLEOTIDE SEQUENCE</scope>
    <source>
        <strain evidence="6">ADurb.Bin276</strain>
    </source>
</reference>
<gene>
    <name evidence="6" type="primary">xylB_5</name>
    <name evidence="6" type="ORF">BWY41_00848</name>
</gene>
<dbReference type="Proteomes" id="UP000485569">
    <property type="component" value="Unassembled WGS sequence"/>
</dbReference>
<keyword evidence="2 6" id="KW-0808">Transferase</keyword>
<dbReference type="Gene3D" id="3.30.420.40">
    <property type="match status" value="2"/>
</dbReference>
<dbReference type="AlphaFoldDB" id="A0A1V5SZA0"/>
<dbReference type="GO" id="GO:0004856">
    <property type="term" value="F:D-xylulokinase activity"/>
    <property type="evidence" value="ECO:0007669"/>
    <property type="project" value="UniProtKB-EC"/>
</dbReference>
<organism evidence="6">
    <name type="scientific">Candidatus Atribacter allofermentans</name>
    <dbReference type="NCBI Taxonomy" id="1852833"/>
    <lineage>
        <taxon>Bacteria</taxon>
        <taxon>Pseudomonadati</taxon>
        <taxon>Atribacterota</taxon>
        <taxon>Atribacteria</taxon>
        <taxon>Atribacterales</taxon>
        <taxon>Atribacteraceae</taxon>
        <taxon>Atribacter</taxon>
    </lineage>
</organism>
<evidence type="ECO:0000313" key="6">
    <source>
        <dbReference type="EMBL" id="OQA59501.1"/>
    </source>
</evidence>
<dbReference type="EC" id="2.7.1.17" evidence="6"/>
<evidence type="ECO:0000256" key="2">
    <source>
        <dbReference type="ARBA" id="ARBA00022679"/>
    </source>
</evidence>
<sequence length="507" mass="57553">MTYLIGCDLGTTATKTALFNDKGELIVVEKVDSNIIYGDDRSVTQDPDEMFQSVIQSVKKVMEKSGISPNQVAAIALDSQMAGIMGVDDRGEAATPYDSWLDFRSADYAEMMKKEAEQLVIRQSGMGPSINHGPKILWWKHERPEIYRKIKKFTVPSSWITQKLAGLSGEETYLDYTNLHFTCFGDLRNLRWDKEILQIFDVEEDKFPRIVDPCLQIGKLQQPWAKEMGLLAGIPLIAGCGDQAANALGAGVSEPGIAFDVAGTASCFSLFVDEYNPDVKYKALMLAQSVLKDFYYVMAYINGGGMDLEWAKKELFREWADSRDAFQLMAQEIEQNAPKPSGVIFIPHLRGRNFPTQPWLRGVFAGFSWDHRRENLYRAILEGIAFEYAFYLKVIRELIPNLTFKEVRVIGGGAKSPLWNRIKASILKVPYVELNRQEYAVWGAALIAGHAVGVFQDLQKTSLNSVEKKKVHYPDEKLSKVYEKFIPYYLETMDKMNEVFEKYRELL</sequence>
<dbReference type="EMBL" id="MWBQ01000051">
    <property type="protein sequence ID" value="OQA59501.1"/>
    <property type="molecule type" value="Genomic_DNA"/>
</dbReference>
<evidence type="ECO:0000259" key="4">
    <source>
        <dbReference type="Pfam" id="PF00370"/>
    </source>
</evidence>
<dbReference type="Pfam" id="PF02782">
    <property type="entry name" value="FGGY_C"/>
    <property type="match status" value="1"/>
</dbReference>
<dbReference type="InterPro" id="IPR018484">
    <property type="entry name" value="FGGY_N"/>
</dbReference>
<dbReference type="InterPro" id="IPR000577">
    <property type="entry name" value="Carb_kinase_FGGY"/>
</dbReference>
<evidence type="ECO:0000256" key="1">
    <source>
        <dbReference type="ARBA" id="ARBA00009156"/>
    </source>
</evidence>
<feature type="domain" description="Carbohydrate kinase FGGY N-terminal" evidence="4">
    <location>
        <begin position="3"/>
        <end position="249"/>
    </location>
</feature>
<dbReference type="PIRSF" id="PIRSF000538">
    <property type="entry name" value="GlpK"/>
    <property type="match status" value="1"/>
</dbReference>
<dbReference type="PANTHER" id="PTHR43095">
    <property type="entry name" value="SUGAR KINASE"/>
    <property type="match status" value="1"/>
</dbReference>
<feature type="domain" description="Carbohydrate kinase FGGY C-terminal" evidence="5">
    <location>
        <begin position="261"/>
        <end position="451"/>
    </location>
</feature>
<proteinExistence type="inferred from homology"/>
<dbReference type="InterPro" id="IPR043129">
    <property type="entry name" value="ATPase_NBD"/>
</dbReference>
<dbReference type="InterPro" id="IPR050406">
    <property type="entry name" value="FGGY_Carb_Kinase"/>
</dbReference>
<accession>A0A1V5SZA0</accession>
<comment type="caution">
    <text evidence="6">The sequence shown here is derived from an EMBL/GenBank/DDBJ whole genome shotgun (WGS) entry which is preliminary data.</text>
</comment>
<protein>
    <submittedName>
        <fullName evidence="6">Xylulose kinase</fullName>
        <ecNumber evidence="6">2.7.1.17</ecNumber>
    </submittedName>
</protein>